<name>A0A0F7UT24_TOXGV</name>
<evidence type="ECO:0000256" key="1">
    <source>
        <dbReference type="SAM" id="MobiDB-lite"/>
    </source>
</evidence>
<reference evidence="2" key="1">
    <citation type="journal article" date="2015" name="PLoS ONE">
        <title>Comprehensive Evaluation of Toxoplasma gondii VEG and Neospora caninum LIV Genomes with Tachyzoite Stage Transcriptome and Proteome Defines Novel Transcript Features.</title>
        <authorList>
            <person name="Ramaprasad A."/>
            <person name="Mourier T."/>
            <person name="Naeem R."/>
            <person name="Malas T.B."/>
            <person name="Moussa E."/>
            <person name="Panigrahi A."/>
            <person name="Vermont S.J."/>
            <person name="Otto T.D."/>
            <person name="Wastling J."/>
            <person name="Pain A."/>
        </authorList>
    </citation>
    <scope>NUCLEOTIDE SEQUENCE</scope>
    <source>
        <strain evidence="2">VEG</strain>
    </source>
</reference>
<dbReference type="EMBL" id="LN714495">
    <property type="protein sequence ID" value="CEL73204.1"/>
    <property type="molecule type" value="Genomic_DNA"/>
</dbReference>
<gene>
    <name evidence="2" type="ORF">BN1205_103940</name>
</gene>
<feature type="compositionally biased region" description="Polar residues" evidence="1">
    <location>
        <begin position="8"/>
        <end position="21"/>
    </location>
</feature>
<feature type="region of interest" description="Disordered" evidence="1">
    <location>
        <begin position="62"/>
        <end position="148"/>
    </location>
</feature>
<feature type="compositionally biased region" description="Pro residues" evidence="1">
    <location>
        <begin position="106"/>
        <end position="116"/>
    </location>
</feature>
<organism evidence="2">
    <name type="scientific">Toxoplasma gondii (strain ATCC 50861 / VEG)</name>
    <dbReference type="NCBI Taxonomy" id="432359"/>
    <lineage>
        <taxon>Eukaryota</taxon>
        <taxon>Sar</taxon>
        <taxon>Alveolata</taxon>
        <taxon>Apicomplexa</taxon>
        <taxon>Conoidasida</taxon>
        <taxon>Coccidia</taxon>
        <taxon>Eucoccidiorida</taxon>
        <taxon>Eimeriorina</taxon>
        <taxon>Sarcocystidae</taxon>
        <taxon>Toxoplasma</taxon>
    </lineage>
</organism>
<feature type="compositionally biased region" description="Low complexity" evidence="1">
    <location>
        <begin position="94"/>
        <end position="105"/>
    </location>
</feature>
<evidence type="ECO:0000313" key="2">
    <source>
        <dbReference type="EMBL" id="CEL73204.1"/>
    </source>
</evidence>
<feature type="region of interest" description="Disordered" evidence="1">
    <location>
        <begin position="344"/>
        <end position="365"/>
    </location>
</feature>
<dbReference type="AlphaFoldDB" id="A0A0F7UT24"/>
<feature type="compositionally biased region" description="Low complexity" evidence="1">
    <location>
        <begin position="62"/>
        <end position="87"/>
    </location>
</feature>
<protein>
    <submittedName>
        <fullName evidence="2">Uncharacterized protein</fullName>
    </submittedName>
</protein>
<proteinExistence type="predicted"/>
<accession>A0A0F7UT24</accession>
<feature type="region of interest" description="Disordered" evidence="1">
    <location>
        <begin position="1"/>
        <end position="29"/>
    </location>
</feature>
<sequence>MEGPPLRLSSSTPRESLSASRPSFPPPVHPLLSRCASPAPVVSSTLCASSSFVSLCPSAMLLSSSSSFSSPRSSSPSPRCLSSSSPASSPPSFPSSRPFSSSSPSLPSPPSPPSPPSSSSCSQSSSFPPASPPWSSSLESSSTSSLSSSRILPVGRSRLQRRRNVGARGSLLRSSVVFLCFFLVICALVQCEKSSALSLFSPSFSPVTSPSLPFFAAPGASLRLSPTGPYHPTVRCDSQSRRFAFSPLSQAQSPRLSLLPSFLASLSEPPSSRPSCSSPSCSSSCCSSSSPRCCPSHPGREFDVRRRGVRTSSLSFLHPVSFCIPSGSLSSRVTSSTCRPLTSGSPYCSDSPSASAPSSSSSPPSSYNFRRFPSDLSSHRSFASFPSSLPSSSVHFSRWVSRLSAVVFPPVSCLASRCPSLSSLSSLVPSLRALGGSLSFALSRRLSFSSLSPRLRLPPPASPTPSLLSRLLSSFPSRLRTPKTRLFSPTWRSSLGAQFAALWPRVRLCLSVARSSPGPSSPLNPRVLFSRLSRVVESSSFAQRRASLFARVTAALPSSVSSLGWNLRAFVPHLRSLLPAPRVCLDLAVPPLPPLASSLRALLFLVYVSDAVFFRGALAASFAFDMQKEVERPRMFFPLLQFFTRAARSAIVHANFVHLLVNLRGISQIFPLCETLCYDALFGAYTPPSSACGSAAPPGPFSLFSLSGSLPFLREGLVWRDAGKAAGQASCLSVLSSDESAGGVARWCWWLERGRRGPGFGPHGWVARVVLLSLFFAGTAAGNVSSLLLRRWWSRVEWSVEKQTRDEEAQRRFWGGKVRREDLWLEQMELADAEKPRKNADVWTRHRRLEKVKSDSQAGEVEEETDARERENDRSWCVRTLGCSGGLYALLGTLVGSARIHTTVKRKLCGQMARRIFMELFAPVGASGLDEPGHVGGFLFGCLVAGLLGW</sequence>
<feature type="compositionally biased region" description="Low complexity" evidence="1">
    <location>
        <begin position="117"/>
        <end position="148"/>
    </location>
</feature>